<dbReference type="SUPFAM" id="SSF50978">
    <property type="entry name" value="WD40 repeat-like"/>
    <property type="match status" value="1"/>
</dbReference>
<proteinExistence type="predicted"/>
<dbReference type="InterPro" id="IPR015943">
    <property type="entry name" value="WD40/YVTN_repeat-like_dom_sf"/>
</dbReference>
<organism evidence="3 4">
    <name type="scientific">Halarcobacter ebronensis</name>
    <dbReference type="NCBI Taxonomy" id="1462615"/>
    <lineage>
        <taxon>Bacteria</taxon>
        <taxon>Pseudomonadati</taxon>
        <taxon>Campylobacterota</taxon>
        <taxon>Epsilonproteobacteria</taxon>
        <taxon>Campylobacterales</taxon>
        <taxon>Arcobacteraceae</taxon>
        <taxon>Halarcobacter</taxon>
    </lineage>
</organism>
<sequence>MFKLLILIVLGLNLFALESLMPTKNFQTTGDVQDIKYKNNRLYAATSNGTVEIFDTTTNEKIQIIKIPDIKDFMGDSIASKIYSIDLIDNKVLIVAQGIKGYRDIFIYENNILKKIIDTKKKYYVQKAYFVSKDEIVFALLSNQVGLYNFKEDKLKYLIQISASSFSDFVIDENKKELVSTDESGIVRILQIQSGRVTKELEALNLDRIYQLDYKNGIILTAGQDRKAVVYDNLLVYSLDFDFLLYSCGLSPNASLGAIAFNEENEVLIFNTKTKNYLYKLSGQEATVTKILFIDSNEIFVSSDSQKINYFKIK</sequence>
<dbReference type="Proteomes" id="UP000290172">
    <property type="component" value="Unassembled WGS sequence"/>
</dbReference>
<reference evidence="3 4" key="1">
    <citation type="submission" date="2017-10" db="EMBL/GenBank/DDBJ databases">
        <title>Genomics of the genus Arcobacter.</title>
        <authorList>
            <person name="Perez-Cataluna A."/>
            <person name="Figueras M.J."/>
        </authorList>
    </citation>
    <scope>NUCLEOTIDE SEQUENCE [LARGE SCALE GENOMIC DNA]</scope>
    <source>
        <strain evidence="3 4">CECT 8993</strain>
    </source>
</reference>
<gene>
    <name evidence="3" type="ORF">CRV08_13760</name>
</gene>
<dbReference type="Gene3D" id="2.130.10.10">
    <property type="entry name" value="YVTN repeat-like/Quinoprotein amine dehydrogenase"/>
    <property type="match status" value="1"/>
</dbReference>
<dbReference type="EMBL" id="PDKJ01000017">
    <property type="protein sequence ID" value="RXJ66234.1"/>
    <property type="molecule type" value="Genomic_DNA"/>
</dbReference>
<dbReference type="PANTHER" id="PTHR44006">
    <property type="entry name" value="U5 SMALL NUCLEAR RIBONUCLEOPROTEIN 40 KDA PROTEIN"/>
    <property type="match status" value="1"/>
</dbReference>
<dbReference type="PANTHER" id="PTHR44006:SF1">
    <property type="entry name" value="U5 SMALL NUCLEAR RIBONUCLEOPROTEIN 40 KDA PROTEIN"/>
    <property type="match status" value="1"/>
</dbReference>
<evidence type="ECO:0000256" key="1">
    <source>
        <dbReference type="ARBA" id="ARBA00022574"/>
    </source>
</evidence>
<keyword evidence="2" id="KW-0677">Repeat</keyword>
<keyword evidence="1" id="KW-0853">WD repeat</keyword>
<protein>
    <recommendedName>
        <fullName evidence="5">Nitrate reductase</fullName>
    </recommendedName>
</protein>
<dbReference type="InterPro" id="IPR052234">
    <property type="entry name" value="U5_snRNP_Component"/>
</dbReference>
<dbReference type="GO" id="GO:0003723">
    <property type="term" value="F:RNA binding"/>
    <property type="evidence" value="ECO:0007669"/>
    <property type="project" value="TreeGrafter"/>
</dbReference>
<dbReference type="InterPro" id="IPR036322">
    <property type="entry name" value="WD40_repeat_dom_sf"/>
</dbReference>
<evidence type="ECO:0000313" key="4">
    <source>
        <dbReference type="Proteomes" id="UP000290172"/>
    </source>
</evidence>
<evidence type="ECO:0000256" key="2">
    <source>
        <dbReference type="ARBA" id="ARBA00022737"/>
    </source>
</evidence>
<dbReference type="RefSeq" id="WP_128983114.1">
    <property type="nucleotide sequence ID" value="NZ_PDKJ01000017.1"/>
</dbReference>
<name>A0A4Q0Y9S6_9BACT</name>
<evidence type="ECO:0008006" key="5">
    <source>
        <dbReference type="Google" id="ProtNLM"/>
    </source>
</evidence>
<evidence type="ECO:0000313" key="3">
    <source>
        <dbReference type="EMBL" id="RXJ66234.1"/>
    </source>
</evidence>
<comment type="caution">
    <text evidence="3">The sequence shown here is derived from an EMBL/GenBank/DDBJ whole genome shotgun (WGS) entry which is preliminary data.</text>
</comment>
<dbReference type="AlphaFoldDB" id="A0A4Q0Y9S6"/>
<accession>A0A4Q0Y9S6</accession>